<comment type="catalytic activity">
    <reaction evidence="1">
        <text>Eliminative cleavage of (1-&gt;4)-alpha-D-galacturonan to give oligosaccharides with 4-deoxy-alpha-D-galact-4-enuronosyl groups at their non-reducing ends.</text>
        <dbReference type="EC" id="4.2.2.2"/>
    </reaction>
</comment>
<feature type="compositionally biased region" description="Polar residues" evidence="11">
    <location>
        <begin position="100"/>
        <end position="115"/>
    </location>
</feature>
<evidence type="ECO:0000256" key="4">
    <source>
        <dbReference type="ARBA" id="ARBA00012272"/>
    </source>
</evidence>
<dbReference type="PROSITE" id="PS50096">
    <property type="entry name" value="IQ"/>
    <property type="match status" value="2"/>
</dbReference>
<organism evidence="12 13">
    <name type="scientific">Phytophthora fragariaefolia</name>
    <dbReference type="NCBI Taxonomy" id="1490495"/>
    <lineage>
        <taxon>Eukaryota</taxon>
        <taxon>Sar</taxon>
        <taxon>Stramenopiles</taxon>
        <taxon>Oomycota</taxon>
        <taxon>Peronosporomycetes</taxon>
        <taxon>Peronosporales</taxon>
        <taxon>Peronosporaceae</taxon>
        <taxon>Phytophthora</taxon>
    </lineage>
</organism>
<comment type="subcellular location">
    <subcellularLocation>
        <location evidence="3">Secreted</location>
    </subcellularLocation>
</comment>
<comment type="cofactor">
    <cofactor evidence="2">
        <name>Ca(2+)</name>
        <dbReference type="ChEBI" id="CHEBI:29108"/>
    </cofactor>
</comment>
<feature type="region of interest" description="Disordered" evidence="11">
    <location>
        <begin position="524"/>
        <end position="553"/>
    </location>
</feature>
<comment type="caution">
    <text evidence="12">The sequence shown here is derived from an EMBL/GenBank/DDBJ whole genome shotgun (WGS) entry which is preliminary data.</text>
</comment>
<dbReference type="EMBL" id="BSXT01000013">
    <property type="protein sequence ID" value="GMF14793.1"/>
    <property type="molecule type" value="Genomic_DNA"/>
</dbReference>
<keyword evidence="7" id="KW-0106">Calcium</keyword>
<dbReference type="Proteomes" id="UP001165121">
    <property type="component" value="Unassembled WGS sequence"/>
</dbReference>
<dbReference type="CDD" id="cd19757">
    <property type="entry name" value="Bbox1"/>
    <property type="match status" value="1"/>
</dbReference>
<feature type="compositionally biased region" description="Polar residues" evidence="11">
    <location>
        <begin position="369"/>
        <end position="378"/>
    </location>
</feature>
<feature type="region of interest" description="Disordered" evidence="11">
    <location>
        <begin position="1566"/>
        <end position="1585"/>
    </location>
</feature>
<feature type="compositionally biased region" description="Polar residues" evidence="11">
    <location>
        <begin position="527"/>
        <end position="545"/>
    </location>
</feature>
<feature type="coiled-coil region" evidence="10">
    <location>
        <begin position="1317"/>
        <end position="1347"/>
    </location>
</feature>
<reference evidence="12" key="1">
    <citation type="submission" date="2023-04" db="EMBL/GenBank/DDBJ databases">
        <title>Phytophthora fragariaefolia NBRC 109709.</title>
        <authorList>
            <person name="Ichikawa N."/>
            <person name="Sato H."/>
            <person name="Tonouchi N."/>
        </authorList>
    </citation>
    <scope>NUCLEOTIDE SEQUENCE</scope>
    <source>
        <strain evidence="12">NBRC 109709</strain>
    </source>
</reference>
<feature type="coiled-coil region" evidence="10">
    <location>
        <begin position="137"/>
        <end position="171"/>
    </location>
</feature>
<keyword evidence="13" id="KW-1185">Reference proteome</keyword>
<feature type="compositionally biased region" description="Basic and acidic residues" evidence="11">
    <location>
        <begin position="1810"/>
        <end position="1824"/>
    </location>
</feature>
<feature type="region of interest" description="Disordered" evidence="11">
    <location>
        <begin position="1810"/>
        <end position="1941"/>
    </location>
</feature>
<dbReference type="GO" id="GO:0045490">
    <property type="term" value="P:pectin catabolic process"/>
    <property type="evidence" value="ECO:0007669"/>
    <property type="project" value="TreeGrafter"/>
</dbReference>
<dbReference type="PANTHER" id="PTHR33407">
    <property type="entry name" value="PECTATE LYASE F-RELATED"/>
    <property type="match status" value="1"/>
</dbReference>
<feature type="region of interest" description="Disordered" evidence="11">
    <location>
        <begin position="337"/>
        <end position="378"/>
    </location>
</feature>
<evidence type="ECO:0000256" key="1">
    <source>
        <dbReference type="ARBA" id="ARBA00000695"/>
    </source>
</evidence>
<proteinExistence type="predicted"/>
<feature type="compositionally biased region" description="Polar residues" evidence="11">
    <location>
        <begin position="64"/>
        <end position="74"/>
    </location>
</feature>
<feature type="region of interest" description="Disordered" evidence="11">
    <location>
        <begin position="63"/>
        <end position="126"/>
    </location>
</feature>
<evidence type="ECO:0000313" key="13">
    <source>
        <dbReference type="Proteomes" id="UP001165121"/>
    </source>
</evidence>
<dbReference type="Pfam" id="PF05890">
    <property type="entry name" value="Ebp2"/>
    <property type="match status" value="1"/>
</dbReference>
<dbReference type="OrthoDB" id="168235at2759"/>
<keyword evidence="10" id="KW-0175">Coiled coil</keyword>
<dbReference type="EC" id="4.2.2.2" evidence="4"/>
<keyword evidence="8" id="KW-0456">Lyase</keyword>
<dbReference type="InterPro" id="IPR004898">
    <property type="entry name" value="Pectate_lyase_PlyH/PlyE-like"/>
</dbReference>
<keyword evidence="5" id="KW-0964">Secreted</keyword>
<evidence type="ECO:0000256" key="10">
    <source>
        <dbReference type="SAM" id="Coils"/>
    </source>
</evidence>
<evidence type="ECO:0000256" key="5">
    <source>
        <dbReference type="ARBA" id="ARBA00022525"/>
    </source>
</evidence>
<feature type="compositionally biased region" description="Polar residues" evidence="11">
    <location>
        <begin position="1208"/>
        <end position="1228"/>
    </location>
</feature>
<evidence type="ECO:0000256" key="2">
    <source>
        <dbReference type="ARBA" id="ARBA00001913"/>
    </source>
</evidence>
<feature type="compositionally biased region" description="Basic residues" evidence="11">
    <location>
        <begin position="1923"/>
        <end position="1941"/>
    </location>
</feature>
<keyword evidence="6" id="KW-0732">Signal</keyword>
<sequence length="1941" mass="219318">MDKLVQLQAALRAIETGKRLESVDGVLVRQVLLQPRVQPQRAAPEPDVNDLYRELLAVRKAQAKANTKQRAAQNDSDEKGSGESPTRSVQRLSPKKAARTSRTVSIVNTRLESTNPPSPERSRNNAEEFGASILETIVRMRTALEDREKELRKSEKAVAFAEAELREELIRAEKILPSKFLFERNLASDRALEAARNVLIRFQHRFYKLYFHYWWEVTLELRLQAQRQALSTIVRIYRGHRGRQEARHLRRELHAIQNQKRQLLAFPRCIARAICKWFGVEGRRDVTVAKHAGQWIAFVQCEHKRSQAAAILIQKHLRRWVQQRKFLMNEARRKKLARGTRLTEKARRIMSAQPSKRAGGPGTDRKSSPVKSGKSSRFTQKLGLSPESFIVLLKHKDTNTRISIKSNVEAAKLHMADGFVVQSFGASLEDALRPLLSGLNATSRSPTKSKPSRTKQKVMATVNGKRHFTTVAFPILQIAFLVISGWKMPFVWHDLDGKTLLQTKLERAKAVTFFRSLAKGGKPVAHQIQQTSAGEGEPSLSSPTRRNQKPATKGAKLVTAVETFSSVEVDVAVARATGGAKGALDFAAFVRILGLLGDISLMQHLPNTSPYWGRYDGNEARILALLWFSLLTHPAMQPLAHQFEAYVSDELSRYAARLQRHFRRKHDKLLGAALLDEKRHNLRTHVLSRAALVLQTQARRLLAQRELRRRIRQIYEKFLDPTWGLPYWMNPRSGYSTWQKPRRLGAEDVECEPVPFPPPERTLKAPCNGRKDCDRCAEWVCYDCDEFFCVQCFGEYHKSKAIFEKKVNSNDEGLDFSQHNDEPQKGNIEEIETQPLAKREHELERLLICGLCKFQLASRRCFDCIPKLDTKQKLKLTSQLRASALTTKKMNEKKTAGDVDNIENANNNESLFCDVCFGFLHRRGGLKTHRTEPLLEHCTSCIPDDKEGENATSLPRMSANFESPRAADAVQWECETCDDPPRRVCGRCALQYHPKESCGELRSVPLQTLGRRERTKRLQEEQEARDRADLDKMRAKALRARQERCARKLQTFWRSQAPIYRAKRLLAVRRKEKSDQWLRHQEDARLEKRIAYRAKNALGMAPALSTDTPVQRRLRGLHALARRQLSIRARFFGLLIDEYVKVGIPLPGLGLLHSGSNEIWTSEDLRGWIRNRQTIRFKKLTPQEAQPAERALCAWRQLERWSKDEAESSLQDSQDQMPASQPEALTQSDSTWLADVHPKQLITESMVPLAQPFDLPLPKKRHRKAAAEGEDLPEDIPVAMFLVEFSLDPKRTVWINHSLAEQFWEWKRLKMLARSERAVQRRRAKEYAKNRKELEEKEKENELHLQADADTAIDAQEPQDAIETTVTADPGLMIAEQTWPTSDSVWPASEATDPYDNYNYSPDPINAAADWTKNEEYSTSYQVNYDYEYSPTSLETTPAVGGSAGLVDSTSYYANGYAGGVSNDSRASNWYGTEYSFYDMSGYSSAATDYVNSADAANSGWGSYPGYIGSANYVEQEPSVDPNASWYATAGDYNYSYGAAEHWQESGYTQDANSYDGSSYAAAGSTYPDAISGGDQVHPPEQSAAAQWEEVFDPATQQTYYVNRTAAMARKSSAARKGRAVSALVRAEDAAEEEILETPALSPAAAADASDVESDEEDADAEAEAEIERRLVAEAQTEADAAKRESKGVYNKEALLALVAEWDAKPLPWVETLDTCAVPLELESVHDDLKREVAFYNNTLAGVRLAKDRLKKQGVAYKRPDDYFAEMLKSDAHMAKVKDKLIYEQKKITAVEERKKSQAHRKVAKEIQAEKIKERNQQKKDTLEAVKQWKKRKGSDKGGALKDEDDGELDSIMSGKRKHAGGDRDGANKKPRVNKAREAKNAKFGFGGKRRHAKSNTKESTNDLSGFPGARKGKAKAQATPKGGKRAGKAQRANQRNKSRR</sequence>
<dbReference type="SMART" id="SM00015">
    <property type="entry name" value="IQ"/>
    <property type="match status" value="3"/>
</dbReference>
<evidence type="ECO:0000256" key="3">
    <source>
        <dbReference type="ARBA" id="ARBA00004613"/>
    </source>
</evidence>
<evidence type="ECO:0000256" key="8">
    <source>
        <dbReference type="ARBA" id="ARBA00023239"/>
    </source>
</evidence>
<feature type="compositionally biased region" description="Acidic residues" evidence="11">
    <location>
        <begin position="1650"/>
        <end position="1664"/>
    </location>
</feature>
<feature type="region of interest" description="Disordered" evidence="11">
    <location>
        <begin position="1632"/>
        <end position="1664"/>
    </location>
</feature>
<dbReference type="GO" id="GO:0030570">
    <property type="term" value="F:pectate lyase activity"/>
    <property type="evidence" value="ECO:0007669"/>
    <property type="project" value="UniProtKB-EC"/>
</dbReference>
<dbReference type="InterPro" id="IPR008610">
    <property type="entry name" value="Ebp2"/>
</dbReference>
<evidence type="ECO:0000256" key="7">
    <source>
        <dbReference type="ARBA" id="ARBA00022837"/>
    </source>
</evidence>
<accession>A0A9W6TGT5</accession>
<dbReference type="InterPro" id="IPR000048">
    <property type="entry name" value="IQ_motif_EF-hand-BS"/>
</dbReference>
<gene>
    <name evidence="12" type="ORF">Pfra01_000018200</name>
</gene>
<dbReference type="PANTHER" id="PTHR33407:SF9">
    <property type="entry name" value="PECTATE LYASE F-RELATED"/>
    <property type="match status" value="1"/>
</dbReference>
<protein>
    <recommendedName>
        <fullName evidence="9">Probable pectate lyase F</fullName>
        <ecNumber evidence="4">4.2.2.2</ecNumber>
    </recommendedName>
</protein>
<evidence type="ECO:0000256" key="6">
    <source>
        <dbReference type="ARBA" id="ARBA00022729"/>
    </source>
</evidence>
<evidence type="ECO:0000256" key="11">
    <source>
        <dbReference type="SAM" id="MobiDB-lite"/>
    </source>
</evidence>
<evidence type="ECO:0000313" key="12">
    <source>
        <dbReference type="EMBL" id="GMF14793.1"/>
    </source>
</evidence>
<feature type="region of interest" description="Disordered" evidence="11">
    <location>
        <begin position="1206"/>
        <end position="1228"/>
    </location>
</feature>
<evidence type="ECO:0000256" key="9">
    <source>
        <dbReference type="ARBA" id="ARBA00039895"/>
    </source>
</evidence>
<name>A0A9W6TGT5_9STRA</name>
<dbReference type="GO" id="GO:0005576">
    <property type="term" value="C:extracellular region"/>
    <property type="evidence" value="ECO:0007669"/>
    <property type="project" value="UniProtKB-SubCell"/>
</dbReference>
<feature type="compositionally biased region" description="Low complexity" evidence="11">
    <location>
        <begin position="1639"/>
        <end position="1649"/>
    </location>
</feature>